<keyword evidence="5" id="KW-0813">Transport</keyword>
<feature type="transmembrane region" description="Helical" evidence="8">
    <location>
        <begin position="20"/>
        <end position="39"/>
    </location>
</feature>
<dbReference type="GO" id="GO:0017004">
    <property type="term" value="P:cytochrome complex assembly"/>
    <property type="evidence" value="ECO:0007669"/>
    <property type="project" value="TreeGrafter"/>
</dbReference>
<dbReference type="CDD" id="cd03494">
    <property type="entry name" value="SQR_TypeC_SdhD"/>
    <property type="match status" value="1"/>
</dbReference>
<evidence type="ECO:0000256" key="8">
    <source>
        <dbReference type="SAM" id="Phobius"/>
    </source>
</evidence>
<keyword evidence="5 8" id="KW-0472">Membrane</keyword>
<accession>A0AA90SM42</accession>
<keyword evidence="5" id="KW-0249">Electron transport</keyword>
<evidence type="ECO:0000256" key="1">
    <source>
        <dbReference type="ARBA" id="ARBA00004050"/>
    </source>
</evidence>
<feature type="transmembrane region" description="Helical" evidence="8">
    <location>
        <begin position="94"/>
        <end position="120"/>
    </location>
</feature>
<feature type="transmembrane region" description="Helical" evidence="8">
    <location>
        <begin position="51"/>
        <end position="74"/>
    </location>
</feature>
<proteinExistence type="predicted"/>
<keyword evidence="7" id="KW-0408">Iron</keyword>
<evidence type="ECO:0000256" key="4">
    <source>
        <dbReference type="ARBA" id="ARBA00022989"/>
    </source>
</evidence>
<keyword evidence="3 8" id="KW-0812">Transmembrane</keyword>
<reference evidence="9 10" key="1">
    <citation type="journal article" date="2023" name="bioRxiv">
        <title>An intranuclear bacterial parasite of deep-sea mussels expresses apoptosis inhibitors acquired from its host.</title>
        <authorList>
            <person name="Gonzalez Porras M.A."/>
            <person name="Assie A."/>
            <person name="Tietjen M."/>
            <person name="Violette M."/>
            <person name="Kleiner M."/>
            <person name="Gruber-Vodicka H."/>
            <person name="Dubilier N."/>
            <person name="Leisch N."/>
        </authorList>
    </citation>
    <scope>NUCLEOTIDE SEQUENCE [LARGE SCALE GENOMIC DNA]</scope>
    <source>
        <strain evidence="9">IAP13</strain>
    </source>
</reference>
<comment type="caution">
    <text evidence="9">The sequence shown here is derived from an EMBL/GenBank/DDBJ whole genome shotgun (WGS) entry which is preliminary data.</text>
</comment>
<dbReference type="PANTHER" id="PTHR38689:SF1">
    <property type="entry name" value="SUCCINATE DEHYDROGENASE HYDROPHOBIC MEMBRANE ANCHOR SUBUNIT"/>
    <property type="match status" value="1"/>
</dbReference>
<evidence type="ECO:0000313" key="9">
    <source>
        <dbReference type="EMBL" id="MDP0588511.1"/>
    </source>
</evidence>
<comment type="function">
    <text evidence="1 5">Membrane-anchoring subunit of succinate dehydrogenase (SDH).</text>
</comment>
<dbReference type="Gene3D" id="1.20.1300.10">
    <property type="entry name" value="Fumarate reductase/succinate dehydrogenase, transmembrane subunit"/>
    <property type="match status" value="1"/>
</dbReference>
<comment type="cofactor">
    <cofactor evidence="7">
        <name>heme</name>
        <dbReference type="ChEBI" id="CHEBI:30413"/>
    </cofactor>
    <text evidence="7">The heme is bound between the two transmembrane subunits.</text>
</comment>
<dbReference type="NCBIfam" id="TIGR02968">
    <property type="entry name" value="succ_dehyd_anc"/>
    <property type="match status" value="1"/>
</dbReference>
<evidence type="ECO:0000256" key="7">
    <source>
        <dbReference type="PIRSR" id="PIRSR000169-2"/>
    </source>
</evidence>
<evidence type="ECO:0000256" key="3">
    <source>
        <dbReference type="ARBA" id="ARBA00022692"/>
    </source>
</evidence>
<organism evidence="9 10">
    <name type="scientific">Candidatus Endonucleibacter bathymodioli</name>
    <dbReference type="NCBI Taxonomy" id="539814"/>
    <lineage>
        <taxon>Bacteria</taxon>
        <taxon>Pseudomonadati</taxon>
        <taxon>Pseudomonadota</taxon>
        <taxon>Gammaproteobacteria</taxon>
        <taxon>Oceanospirillales</taxon>
        <taxon>Endozoicomonadaceae</taxon>
        <taxon>Candidatus Endonucleibacter</taxon>
    </lineage>
</organism>
<feature type="binding site" evidence="6">
    <location>
        <position position="83"/>
    </location>
    <ligand>
        <name>a ubiquinone</name>
        <dbReference type="ChEBI" id="CHEBI:16389"/>
    </ligand>
</feature>
<feature type="binding site" description="axial binding residue" evidence="7">
    <location>
        <position position="71"/>
    </location>
    <ligand>
        <name>heme</name>
        <dbReference type="ChEBI" id="CHEBI:30413"/>
        <note>ligand shared with second transmembrane subunit</note>
    </ligand>
    <ligandPart>
        <name>Fe</name>
        <dbReference type="ChEBI" id="CHEBI:18248"/>
    </ligandPart>
</feature>
<keyword evidence="4 8" id="KW-1133">Transmembrane helix</keyword>
<dbReference type="PIRSF" id="PIRSF000169">
    <property type="entry name" value="SDH_D"/>
    <property type="match status" value="1"/>
</dbReference>
<dbReference type="AlphaFoldDB" id="A0AA90SM42"/>
<keyword evidence="7" id="KW-0349">Heme</keyword>
<comment type="pathway">
    <text evidence="5">Carbohydrate metabolism; tricarboxylic acid cycle.</text>
</comment>
<sequence>MVTSITNLSRSGLYDWMLQRLTAIVLGAYFVFLFGYILCNADMEYTQWRGLFDCLAMKVFTLFSLLSLVAHAWVGMWTITTDYLNDRALGSNSVLIRFPVQLVCFIALFCYVVWGVHILWGL</sequence>
<evidence type="ECO:0000256" key="6">
    <source>
        <dbReference type="PIRSR" id="PIRSR000169-1"/>
    </source>
</evidence>
<dbReference type="GO" id="GO:0020037">
    <property type="term" value="F:heme binding"/>
    <property type="evidence" value="ECO:0007669"/>
    <property type="project" value="InterPro"/>
</dbReference>
<dbReference type="GO" id="GO:0046872">
    <property type="term" value="F:metal ion binding"/>
    <property type="evidence" value="ECO:0007669"/>
    <property type="project" value="UniProtKB-KW"/>
</dbReference>
<keyword evidence="5" id="KW-0997">Cell inner membrane</keyword>
<keyword evidence="5" id="KW-0816">Tricarboxylic acid cycle</keyword>
<evidence type="ECO:0000256" key="5">
    <source>
        <dbReference type="PIRNR" id="PIRNR000169"/>
    </source>
</evidence>
<dbReference type="SUPFAM" id="SSF81343">
    <property type="entry name" value="Fumarate reductase respiratory complex transmembrane subunits"/>
    <property type="match status" value="1"/>
</dbReference>
<dbReference type="EMBL" id="JASXSV010000005">
    <property type="protein sequence ID" value="MDP0588511.1"/>
    <property type="molecule type" value="Genomic_DNA"/>
</dbReference>
<dbReference type="GO" id="GO:0009055">
    <property type="term" value="F:electron transfer activity"/>
    <property type="evidence" value="ECO:0007669"/>
    <property type="project" value="TreeGrafter"/>
</dbReference>
<dbReference type="PANTHER" id="PTHR38689">
    <property type="entry name" value="SUCCINATE DEHYDROGENASE HYDROPHOBIC MEMBRANE ANCHOR SUBUNIT"/>
    <property type="match status" value="1"/>
</dbReference>
<keyword evidence="7" id="KW-0479">Metal-binding</keyword>
<dbReference type="Proteomes" id="UP001178148">
    <property type="component" value="Unassembled WGS sequence"/>
</dbReference>
<evidence type="ECO:0000256" key="2">
    <source>
        <dbReference type="ARBA" id="ARBA00004141"/>
    </source>
</evidence>
<keyword evidence="5" id="KW-1003">Cell membrane</keyword>
<comment type="subcellular location">
    <subcellularLocation>
        <location evidence="5">Cell inner membrane</location>
        <topology evidence="5">Multi-pass membrane protein</topology>
    </subcellularLocation>
    <subcellularLocation>
        <location evidence="2">Membrane</location>
        <topology evidence="2">Multi-pass membrane protein</topology>
    </subcellularLocation>
</comment>
<dbReference type="GO" id="GO:0005886">
    <property type="term" value="C:plasma membrane"/>
    <property type="evidence" value="ECO:0007669"/>
    <property type="project" value="UniProtKB-SubCell"/>
</dbReference>
<keyword evidence="10" id="KW-1185">Reference proteome</keyword>
<gene>
    <name evidence="9" type="primary">sdhD</name>
    <name evidence="9" type="ORF">QS748_04700</name>
</gene>
<dbReference type="InterPro" id="IPR034804">
    <property type="entry name" value="SQR/QFR_C/D"/>
</dbReference>
<dbReference type="InterPro" id="IPR014312">
    <property type="entry name" value="Succ_DH_anchor"/>
</dbReference>
<name>A0AA90SM42_9GAMM</name>
<protein>
    <recommendedName>
        <fullName evidence="5">Succinate dehydrogenase hydrophobic membrane anchor subunit</fullName>
    </recommendedName>
</protein>
<dbReference type="GO" id="GO:0006099">
    <property type="term" value="P:tricarboxylic acid cycle"/>
    <property type="evidence" value="ECO:0007669"/>
    <property type="project" value="UniProtKB-UniRule"/>
</dbReference>
<evidence type="ECO:0000313" key="10">
    <source>
        <dbReference type="Proteomes" id="UP001178148"/>
    </source>
</evidence>